<sequence>MIDIHCHLLPGIDDGPATPDEALALARAIVADGIRHVVATPHVFPGRFDNLKAGIEREFSLFRDLLRLRGIELGLSFGGEVRLSHEVLELVQQGHIPFLGRCEGYHTMLLELPDAQIPLGSVNLVRHLVGMGIRPVLVHPERNKAIMEKPDRVGQFVDAGCYLQLTAASLVGQFGPRVLAAADFMLHEGWASAIASDAHNLQGRPPRMREARAVLERRFGAALADELSIHGPARLCGIELGGELGHAA</sequence>
<dbReference type="InterPro" id="IPR032466">
    <property type="entry name" value="Metal_Hydrolase"/>
</dbReference>
<evidence type="ECO:0000313" key="6">
    <source>
        <dbReference type="Proteomes" id="UP000778523"/>
    </source>
</evidence>
<evidence type="ECO:0000256" key="2">
    <source>
        <dbReference type="ARBA" id="ARBA00013064"/>
    </source>
</evidence>
<evidence type="ECO:0000256" key="1">
    <source>
        <dbReference type="ARBA" id="ARBA00005750"/>
    </source>
</evidence>
<dbReference type="InterPro" id="IPR016667">
    <property type="entry name" value="Caps_polysacc_synth_CpsB/CapC"/>
</dbReference>
<dbReference type="Proteomes" id="UP000778523">
    <property type="component" value="Unassembled WGS sequence"/>
</dbReference>
<evidence type="ECO:0000256" key="3">
    <source>
        <dbReference type="ARBA" id="ARBA00022801"/>
    </source>
</evidence>
<protein>
    <recommendedName>
        <fullName evidence="2">protein-tyrosine-phosphatase</fullName>
        <ecNumber evidence="2">3.1.3.48</ecNumber>
    </recommendedName>
</protein>
<dbReference type="PIRSF" id="PIRSF016557">
    <property type="entry name" value="Caps_synth_CpsB"/>
    <property type="match status" value="1"/>
</dbReference>
<comment type="similarity">
    <text evidence="1">Belongs to the metallo-dependent hydrolases superfamily. CpsB/CapC family.</text>
</comment>
<proteinExistence type="inferred from homology"/>
<dbReference type="EC" id="3.1.3.48" evidence="2"/>
<dbReference type="EMBL" id="JABCSC020000001">
    <property type="protein sequence ID" value="NSL54047.1"/>
    <property type="molecule type" value="Genomic_DNA"/>
</dbReference>
<reference evidence="5 6" key="1">
    <citation type="submission" date="2020-06" db="EMBL/GenBank/DDBJ databases">
        <title>Draft genome of Uliginosibacterium sp. IMCC34675.</title>
        <authorList>
            <person name="Song J."/>
        </authorList>
    </citation>
    <scope>NUCLEOTIDE SEQUENCE [LARGE SCALE GENOMIC DNA]</scope>
    <source>
        <strain evidence="5 6">IMCC34675</strain>
    </source>
</reference>
<keyword evidence="6" id="KW-1185">Reference proteome</keyword>
<evidence type="ECO:0000313" key="5">
    <source>
        <dbReference type="EMBL" id="NSL54047.1"/>
    </source>
</evidence>
<dbReference type="PANTHER" id="PTHR39181">
    <property type="entry name" value="TYROSINE-PROTEIN PHOSPHATASE YWQE"/>
    <property type="match status" value="1"/>
</dbReference>
<name>A0ABX2ICP0_9RHOO</name>
<comment type="caution">
    <text evidence="5">The sequence shown here is derived from an EMBL/GenBank/DDBJ whole genome shotgun (WGS) entry which is preliminary data.</text>
</comment>
<dbReference type="SUPFAM" id="SSF51556">
    <property type="entry name" value="Metallo-dependent hydrolases"/>
    <property type="match status" value="1"/>
</dbReference>
<dbReference type="RefSeq" id="WP_170020470.1">
    <property type="nucleotide sequence ID" value="NZ_JABCSC020000001.1"/>
</dbReference>
<evidence type="ECO:0000256" key="4">
    <source>
        <dbReference type="ARBA" id="ARBA00051722"/>
    </source>
</evidence>
<keyword evidence="3" id="KW-0378">Hydrolase</keyword>
<dbReference type="PANTHER" id="PTHR39181:SF1">
    <property type="entry name" value="TYROSINE-PROTEIN PHOSPHATASE YWQE"/>
    <property type="match status" value="1"/>
</dbReference>
<dbReference type="Pfam" id="PF19567">
    <property type="entry name" value="CpsB_CapC"/>
    <property type="match status" value="1"/>
</dbReference>
<comment type="catalytic activity">
    <reaction evidence="4">
        <text>O-phospho-L-tyrosyl-[protein] + H2O = L-tyrosyl-[protein] + phosphate</text>
        <dbReference type="Rhea" id="RHEA:10684"/>
        <dbReference type="Rhea" id="RHEA-COMP:10136"/>
        <dbReference type="Rhea" id="RHEA-COMP:20101"/>
        <dbReference type="ChEBI" id="CHEBI:15377"/>
        <dbReference type="ChEBI" id="CHEBI:43474"/>
        <dbReference type="ChEBI" id="CHEBI:46858"/>
        <dbReference type="ChEBI" id="CHEBI:61978"/>
        <dbReference type="EC" id="3.1.3.48"/>
    </reaction>
</comment>
<gene>
    <name evidence="5" type="ORF">HJ583_003320</name>
</gene>
<accession>A0ABX2ICP0</accession>
<dbReference type="Gene3D" id="3.20.20.140">
    <property type="entry name" value="Metal-dependent hydrolases"/>
    <property type="match status" value="1"/>
</dbReference>
<organism evidence="5 6">
    <name type="scientific">Uliginosibacterium aquaticum</name>
    <dbReference type="NCBI Taxonomy" id="2731212"/>
    <lineage>
        <taxon>Bacteria</taxon>
        <taxon>Pseudomonadati</taxon>
        <taxon>Pseudomonadota</taxon>
        <taxon>Betaproteobacteria</taxon>
        <taxon>Rhodocyclales</taxon>
        <taxon>Zoogloeaceae</taxon>
        <taxon>Uliginosibacterium</taxon>
    </lineage>
</organism>